<gene>
    <name evidence="8" type="ORF">Ddye_010673</name>
</gene>
<dbReference type="Gene3D" id="1.25.40.420">
    <property type="match status" value="1"/>
</dbReference>
<protein>
    <recommendedName>
        <fullName evidence="7">BTB domain-containing protein</fullName>
    </recommendedName>
</protein>
<dbReference type="GO" id="GO:0009751">
    <property type="term" value="P:response to salicylic acid"/>
    <property type="evidence" value="ECO:0007669"/>
    <property type="project" value="UniProtKB-ARBA"/>
</dbReference>
<dbReference type="GO" id="GO:0008270">
    <property type="term" value="F:zinc ion binding"/>
    <property type="evidence" value="ECO:0007669"/>
    <property type="project" value="UniProtKB-KW"/>
</dbReference>
<dbReference type="FunFam" id="1.25.40.420:FF:000012">
    <property type="entry name" value="BTB/POZ and TAZ domain-containing protein 2"/>
    <property type="match status" value="1"/>
</dbReference>
<dbReference type="InterPro" id="IPR011333">
    <property type="entry name" value="SKP1/BTB/POZ_sf"/>
</dbReference>
<keyword evidence="2" id="KW-0479">Metal-binding</keyword>
<keyword evidence="3" id="KW-0863">Zinc-finger</keyword>
<reference evidence="8" key="1">
    <citation type="journal article" date="2023" name="Plant J.">
        <title>Genome sequences and population genomics provide insights into the demographic history, inbreeding, and mutation load of two 'living fossil' tree species of Dipteronia.</title>
        <authorList>
            <person name="Feng Y."/>
            <person name="Comes H.P."/>
            <person name="Chen J."/>
            <person name="Zhu S."/>
            <person name="Lu R."/>
            <person name="Zhang X."/>
            <person name="Li P."/>
            <person name="Qiu J."/>
            <person name="Olsen K.M."/>
            <person name="Qiu Y."/>
        </authorList>
    </citation>
    <scope>NUCLEOTIDE SEQUENCE</scope>
    <source>
        <strain evidence="8">KIB01</strain>
    </source>
</reference>
<dbReference type="Proteomes" id="UP001280121">
    <property type="component" value="Unassembled WGS sequence"/>
</dbReference>
<evidence type="ECO:0000256" key="5">
    <source>
        <dbReference type="ARBA" id="ARBA00022833"/>
    </source>
</evidence>
<dbReference type="FunFam" id="1.20.1020.10:FF:000004">
    <property type="entry name" value="BTB/POZ and TAZ domain-containing protein 2"/>
    <property type="match status" value="1"/>
</dbReference>
<dbReference type="SMART" id="SM00225">
    <property type="entry name" value="BTB"/>
    <property type="match status" value="1"/>
</dbReference>
<evidence type="ECO:0000256" key="4">
    <source>
        <dbReference type="ARBA" id="ARBA00022786"/>
    </source>
</evidence>
<dbReference type="GO" id="GO:0042542">
    <property type="term" value="P:response to hydrogen peroxide"/>
    <property type="evidence" value="ECO:0007669"/>
    <property type="project" value="UniProtKB-ARBA"/>
</dbReference>
<evidence type="ECO:0000256" key="1">
    <source>
        <dbReference type="ARBA" id="ARBA00004906"/>
    </source>
</evidence>
<evidence type="ECO:0000313" key="8">
    <source>
        <dbReference type="EMBL" id="KAK2657621.1"/>
    </source>
</evidence>
<dbReference type="InterPro" id="IPR000210">
    <property type="entry name" value="BTB/POZ_dom"/>
</dbReference>
<dbReference type="SMART" id="SM00551">
    <property type="entry name" value="ZnF_TAZ"/>
    <property type="match status" value="1"/>
</dbReference>
<dbReference type="Pfam" id="PF02135">
    <property type="entry name" value="zf-TAZ"/>
    <property type="match status" value="1"/>
</dbReference>
<dbReference type="InterPro" id="IPR000197">
    <property type="entry name" value="Znf_TAZ"/>
</dbReference>
<organism evidence="8 9">
    <name type="scientific">Dipteronia dyeriana</name>
    <dbReference type="NCBI Taxonomy" id="168575"/>
    <lineage>
        <taxon>Eukaryota</taxon>
        <taxon>Viridiplantae</taxon>
        <taxon>Streptophyta</taxon>
        <taxon>Embryophyta</taxon>
        <taxon>Tracheophyta</taxon>
        <taxon>Spermatophyta</taxon>
        <taxon>Magnoliopsida</taxon>
        <taxon>eudicotyledons</taxon>
        <taxon>Gunneridae</taxon>
        <taxon>Pentapetalae</taxon>
        <taxon>rosids</taxon>
        <taxon>malvids</taxon>
        <taxon>Sapindales</taxon>
        <taxon>Sapindaceae</taxon>
        <taxon>Hippocastanoideae</taxon>
        <taxon>Acereae</taxon>
        <taxon>Dipteronia</taxon>
    </lineage>
</organism>
<proteinExistence type="predicted"/>
<dbReference type="PROSITE" id="PS50097">
    <property type="entry name" value="BTB"/>
    <property type="match status" value="1"/>
</dbReference>
<feature type="domain" description="BTB" evidence="7">
    <location>
        <begin position="72"/>
        <end position="140"/>
    </location>
</feature>
<dbReference type="GO" id="GO:0005516">
    <property type="term" value="F:calmodulin binding"/>
    <property type="evidence" value="ECO:0007669"/>
    <property type="project" value="UniProtKB-ARBA"/>
</dbReference>
<name>A0AAD9XEB4_9ROSI</name>
<keyword evidence="4" id="KW-0833">Ubl conjugation pathway</keyword>
<evidence type="ECO:0000256" key="2">
    <source>
        <dbReference type="ARBA" id="ARBA00022723"/>
    </source>
</evidence>
<accession>A0AAD9XEB4</accession>
<evidence type="ECO:0000256" key="6">
    <source>
        <dbReference type="SAM" id="MobiDB-lite"/>
    </source>
</evidence>
<evidence type="ECO:0000259" key="7">
    <source>
        <dbReference type="PROSITE" id="PS50097"/>
    </source>
</evidence>
<keyword evidence="5" id="KW-0862">Zinc</keyword>
<dbReference type="SUPFAM" id="SSF54695">
    <property type="entry name" value="POZ domain"/>
    <property type="match status" value="1"/>
</dbReference>
<dbReference type="GO" id="GO:0009725">
    <property type="term" value="P:response to hormone"/>
    <property type="evidence" value="ECO:0007669"/>
    <property type="project" value="UniProtKB-ARBA"/>
</dbReference>
<comment type="pathway">
    <text evidence="1">Protein modification; protein ubiquitination.</text>
</comment>
<feature type="region of interest" description="Disordered" evidence="6">
    <location>
        <begin position="1"/>
        <end position="41"/>
    </location>
</feature>
<dbReference type="SUPFAM" id="SSF57933">
    <property type="entry name" value="TAZ domain"/>
    <property type="match status" value="1"/>
</dbReference>
<evidence type="ECO:0000256" key="3">
    <source>
        <dbReference type="ARBA" id="ARBA00022771"/>
    </source>
</evidence>
<feature type="compositionally biased region" description="Pro residues" evidence="6">
    <location>
        <begin position="20"/>
        <end position="30"/>
    </location>
</feature>
<dbReference type="Pfam" id="PF00651">
    <property type="entry name" value="BTB"/>
    <property type="match status" value="1"/>
</dbReference>
<dbReference type="Gene3D" id="3.30.710.10">
    <property type="entry name" value="Potassium Channel Kv1.1, Chain A"/>
    <property type="match status" value="1"/>
</dbReference>
<sequence>MKQIINMDGDCKESSIVPNGAPPVPPPLPGPTTSNSQKGLAMNGSPLRGYSCVSTNAANDLWERLFDSGYRADVTINTDNDSTIYAHSNILGMASLVMRGILKQSKPHGRRRSIQIHGVPQDAVRVFIRFLYSSCYEKTDMEDYVLHLLVLSHVFVVPQLKRECEQQLEQGLLTTENVVDIFQLSLLCNAPRLSLICHRMILKNFVTVSISEGWKAMKQSHPMLEKELLESMIDEDNKQKERIRKLNERKIYLQLYEAMEALIHICRDGCRTIGPHDKDFKENQAPCGYTACKGLELLVRHFASCKLRVPGKCIHCKRMWQLLELHSRLCADSNVCRVPLCRNFKDKMKKQSKKDERKWKILVKKILRTKSIGGAPFFSWEISSLT</sequence>
<dbReference type="InterPro" id="IPR044513">
    <property type="entry name" value="BT1/2/3/4/5"/>
</dbReference>
<keyword evidence="9" id="KW-1185">Reference proteome</keyword>
<dbReference type="Gene3D" id="1.20.1020.10">
    <property type="entry name" value="TAZ domain"/>
    <property type="match status" value="1"/>
</dbReference>
<dbReference type="InterPro" id="IPR035898">
    <property type="entry name" value="TAZ_dom_sf"/>
</dbReference>
<dbReference type="AlphaFoldDB" id="A0AAD9XEB4"/>
<dbReference type="PANTHER" id="PTHR46287">
    <property type="entry name" value="BTB/POZ AND TAZ DOMAIN-CONTAINING PROTEIN 3-RELATED"/>
    <property type="match status" value="1"/>
</dbReference>
<dbReference type="GO" id="GO:0006355">
    <property type="term" value="P:regulation of DNA-templated transcription"/>
    <property type="evidence" value="ECO:0007669"/>
    <property type="project" value="UniProtKB-ARBA"/>
</dbReference>
<evidence type="ECO:0000313" key="9">
    <source>
        <dbReference type="Proteomes" id="UP001280121"/>
    </source>
</evidence>
<dbReference type="EMBL" id="JANJYI010000003">
    <property type="protein sequence ID" value="KAK2657621.1"/>
    <property type="molecule type" value="Genomic_DNA"/>
</dbReference>
<dbReference type="PANTHER" id="PTHR46287:SF11">
    <property type="entry name" value="BTB_POZ AND TAZ DOMAIN-CONTAINING PROTEIN 4"/>
    <property type="match status" value="1"/>
</dbReference>
<comment type="caution">
    <text evidence="8">The sequence shown here is derived from an EMBL/GenBank/DDBJ whole genome shotgun (WGS) entry which is preliminary data.</text>
</comment>